<protein>
    <submittedName>
        <fullName evidence="1">Uncharacterized protein</fullName>
    </submittedName>
</protein>
<evidence type="ECO:0000313" key="1">
    <source>
        <dbReference type="EMBL" id="CAB5222762.1"/>
    </source>
</evidence>
<organism evidence="1">
    <name type="scientific">uncultured Caudovirales phage</name>
    <dbReference type="NCBI Taxonomy" id="2100421"/>
    <lineage>
        <taxon>Viruses</taxon>
        <taxon>Duplodnaviria</taxon>
        <taxon>Heunggongvirae</taxon>
        <taxon>Uroviricota</taxon>
        <taxon>Caudoviricetes</taxon>
        <taxon>Peduoviridae</taxon>
        <taxon>Maltschvirus</taxon>
        <taxon>Maltschvirus maltsch</taxon>
    </lineage>
</organism>
<dbReference type="EMBL" id="LR798314">
    <property type="protein sequence ID" value="CAB5222762.1"/>
    <property type="molecule type" value="Genomic_DNA"/>
</dbReference>
<sequence>MDDLKNKIKEAKSAGYQDDEIVKYLASMPDLTQNITSAYENQYTPSEILKFLAERKSPAYEAGAKKSELEKGFLTAMQGPTMGFYDELAGALAAPVTAIQTGKPLSEAYQQERDIRRGAAETYMKENPWTSAGLQGIASIPTMMAGLPTRAAGVVSKAVMPAVEYAAPKVAQTVSNIGRYLTAAPEAGKVMGMGQRMVQAGTGGAGYGLLGGAGASEGETAGEVAADAGKSALMSAVLGPITQPVMGVLGAAGRQVAGRYGSQETASTYAQQKVAEALLRDTPPDLLQSALGMAQARMGKLGPEARIADVGGANVRQLLDTIATLPGETKQALERAIRERQAGRAGRLVNAADEALGTQGAQFQQSLDAFNAQRKSEARPFYDVIDKATVKVDDTLAALLKRSESLQGPAELLYKTKTGQTLDLANLQKGDFVPMNVLDTLKHSLYDSAQTLKRAGGGQQANAYDDVRKDLITVLTSKSPKVGGQSAYAQAMEKWAGPSQMMDAADLGRKAMTGDIVNFKQELAGLTQSEMDAFRVGALQALRQKTGTEAGQTSLLKMWKEPATQERLKAVFNNDYREFASSVAKEARLKGLESLGRGSQTAARAAGMEDIGLPAAMAAGQAVSTGNVPGMAAAATNLFNRMGTPEPVRAEMGRLLLSREQQRLIELGDQIRKMNEARARAAGYGGYTAGQAGRVTSPVIGSGLLGGE</sequence>
<name>A0A6J7X199_9CAUD</name>
<gene>
    <name evidence="1" type="ORF">UFOVP377_31</name>
</gene>
<reference evidence="1" key="1">
    <citation type="submission" date="2020-05" db="EMBL/GenBank/DDBJ databases">
        <authorList>
            <person name="Chiriac C."/>
            <person name="Salcher M."/>
            <person name="Ghai R."/>
            <person name="Kavagutti S V."/>
        </authorList>
    </citation>
    <scope>NUCLEOTIDE SEQUENCE</scope>
</reference>
<accession>A0A6J7X199</accession>
<proteinExistence type="predicted"/>